<dbReference type="CDD" id="cd03784">
    <property type="entry name" value="GT1_Gtf-like"/>
    <property type="match status" value="1"/>
</dbReference>
<keyword evidence="2" id="KW-0808">Transferase</keyword>
<dbReference type="EMBL" id="CM035418">
    <property type="protein sequence ID" value="KAH7422019.1"/>
    <property type="molecule type" value="Genomic_DNA"/>
</dbReference>
<keyword evidence="4" id="KW-1185">Reference proteome</keyword>
<proteinExistence type="inferred from homology"/>
<dbReference type="AlphaFoldDB" id="A0A8T2TN62"/>
<evidence type="ECO:0000256" key="2">
    <source>
        <dbReference type="ARBA" id="ARBA00022679"/>
    </source>
</evidence>
<accession>A0A8T2TN62</accession>
<comment type="caution">
    <text evidence="3">The sequence shown here is derived from an EMBL/GenBank/DDBJ whole genome shotgun (WGS) entry which is preliminary data.</text>
</comment>
<gene>
    <name evidence="3" type="ORF">KP509_13G086600</name>
</gene>
<dbReference type="SUPFAM" id="SSF53756">
    <property type="entry name" value="UDP-Glycosyltransferase/glycogen phosphorylase"/>
    <property type="match status" value="1"/>
</dbReference>
<dbReference type="PANTHER" id="PTHR11926">
    <property type="entry name" value="GLUCOSYL/GLUCURONOSYL TRANSFERASES"/>
    <property type="match status" value="1"/>
</dbReference>
<dbReference type="PANTHER" id="PTHR11926:SF774">
    <property type="entry name" value="UDP-GLYCOSYLTRANSFERASE 85A1-RELATED"/>
    <property type="match status" value="1"/>
</dbReference>
<protein>
    <recommendedName>
        <fullName evidence="5">Glycosyltransferase</fullName>
    </recommendedName>
</protein>
<dbReference type="OMA" id="NDRNICR"/>
<evidence type="ECO:0000256" key="1">
    <source>
        <dbReference type="ARBA" id="ARBA00009995"/>
    </source>
</evidence>
<reference evidence="3" key="1">
    <citation type="submission" date="2021-08" db="EMBL/GenBank/DDBJ databases">
        <title>WGS assembly of Ceratopteris richardii.</title>
        <authorList>
            <person name="Marchant D.B."/>
            <person name="Chen G."/>
            <person name="Jenkins J."/>
            <person name="Shu S."/>
            <person name="Leebens-Mack J."/>
            <person name="Grimwood J."/>
            <person name="Schmutz J."/>
            <person name="Soltis P."/>
            <person name="Soltis D."/>
            <person name="Chen Z.-H."/>
        </authorList>
    </citation>
    <scope>NUCLEOTIDE SEQUENCE</scope>
    <source>
        <strain evidence="3">Whitten #5841</strain>
        <tissue evidence="3">Leaf</tissue>
    </source>
</reference>
<dbReference type="Gene3D" id="3.40.50.2000">
    <property type="entry name" value="Glycogen Phosphorylase B"/>
    <property type="match status" value="2"/>
</dbReference>
<name>A0A8T2TN62_CERRI</name>
<dbReference type="GO" id="GO:0080043">
    <property type="term" value="F:quercetin 3-O-glucosyltransferase activity"/>
    <property type="evidence" value="ECO:0007669"/>
    <property type="project" value="TreeGrafter"/>
</dbReference>
<evidence type="ECO:0008006" key="5">
    <source>
        <dbReference type="Google" id="ProtNLM"/>
    </source>
</evidence>
<dbReference type="GO" id="GO:0080044">
    <property type="term" value="F:quercetin 7-O-glucosyltransferase activity"/>
    <property type="evidence" value="ECO:0007669"/>
    <property type="project" value="TreeGrafter"/>
</dbReference>
<dbReference type="Pfam" id="PF00201">
    <property type="entry name" value="UDPGT"/>
    <property type="match status" value="1"/>
</dbReference>
<evidence type="ECO:0000313" key="3">
    <source>
        <dbReference type="EMBL" id="KAH7422019.1"/>
    </source>
</evidence>
<dbReference type="Proteomes" id="UP000825935">
    <property type="component" value="Chromosome 13"/>
</dbReference>
<dbReference type="FunFam" id="3.40.50.2000:FF:000060">
    <property type="entry name" value="Glycosyltransferase"/>
    <property type="match status" value="1"/>
</dbReference>
<dbReference type="OrthoDB" id="5835829at2759"/>
<evidence type="ECO:0000313" key="4">
    <source>
        <dbReference type="Proteomes" id="UP000825935"/>
    </source>
</evidence>
<comment type="similarity">
    <text evidence="1">Belongs to the UDP-glycosyltransferase family.</text>
</comment>
<organism evidence="3 4">
    <name type="scientific">Ceratopteris richardii</name>
    <name type="common">Triangle waterfern</name>
    <dbReference type="NCBI Taxonomy" id="49495"/>
    <lineage>
        <taxon>Eukaryota</taxon>
        <taxon>Viridiplantae</taxon>
        <taxon>Streptophyta</taxon>
        <taxon>Embryophyta</taxon>
        <taxon>Tracheophyta</taxon>
        <taxon>Polypodiopsida</taxon>
        <taxon>Polypodiidae</taxon>
        <taxon>Polypodiales</taxon>
        <taxon>Pteridineae</taxon>
        <taxon>Pteridaceae</taxon>
        <taxon>Parkerioideae</taxon>
        <taxon>Ceratopteris</taxon>
    </lineage>
</organism>
<sequence>MDLHAILVPFPAQGHINPTFQLALKLLHGDGGFKYISFINTSYNHDRIVTNGRCQDLLCLPGLKLISIDDGLPTDHGRLNDPRIEQFGDAIDALHESMHSLICDIVRKASSDSVDTTPVACIISDVYFYWMPDIADAVGVPWVPFWTTPASASLAYCSINQLLDEKLVPVNVTHSESTEKVVDCILGMHPLRAWELPSFLQSTSGKVSDFFFQWCVRRFDHRILKRAKWHLCHALYELDKDGLDAFEQLLNIKCFPVGPLLPSPFFSAEMDTWPAMDTSIWPTDEGCKKWLDKQKARSVLYISFGSIAHMEAQQVEELEAGIIASEQPFLWALRPDTYVSTLENLEEFKKRTRHQGLIVSWAPQLSVLSHRSVGAFFTHCGWNSILEPMAGGVPLLAWPGGFSEQAMNSRYVAEFWRNGLGLGKQQTGNGHEMLNRNEVKIAISTIFSKSSQKGKEVRERAAELQKIVREAVLCPDGSSETNLRCLIREIRSLKLAQKPN</sequence>
<dbReference type="InterPro" id="IPR002213">
    <property type="entry name" value="UDP_glucos_trans"/>
</dbReference>